<dbReference type="GO" id="GO:0005948">
    <property type="term" value="C:acetolactate synthase complex"/>
    <property type="evidence" value="ECO:0007669"/>
    <property type="project" value="TreeGrafter"/>
</dbReference>
<dbReference type="CDD" id="cd07035">
    <property type="entry name" value="TPP_PYR_POX_like"/>
    <property type="match status" value="1"/>
</dbReference>
<sequence>MMGTGGDAVVHALHALGVEAVFGIASIHNLPILDAIVRDGQIKIFDCRHEQNAVHAADGYSRVTGKLGVAITSTGPGAANAAGGLFEARFASSRVLMLTGQVESQFYMQGKAFLHEAESQMPMLTSLTRQSWSVRRTEDIVADVVAAGTAAMSGRPAPTAVEIPIDFQYAEHEYDEAPAVQIRRTTPDSKRIAQVAELLGTAKRPLIWAGGGVNHAGAADALRALVERLQIPVVTSMAGRGAVPEDHPLSVGPLITEKPVRELIADADVVVAIGTHFHMTNTGNWAIQINGQLAHIDADSRVFDRNYPTAARVIGDALLSIEALDSAVASTSAEAEWLTRSQEAGSAARDGVRKQIGTEYAAIMDAIRDNLPADGPVVRDATVPAYVWGNRLLPIVRSRTSIMPVSNAIGPGLPLSVGACVGAGVRTVVIHGDGGIMLSIGELATIAQYQLPLTVCVFNDKGYGILRKIQGSTFDGALHDVDLATPDFAALAESCGIKGVSVDNAADFAKVFAESCQSDGPTVIEIDMTNLGELMYGGKQRMMG</sequence>
<gene>
    <name evidence="7" type="ORF">CLV47_10499</name>
</gene>
<protein>
    <submittedName>
        <fullName evidence="7">Acetolactate synthase-1/2/3 large subunit</fullName>
    </submittedName>
</protein>
<dbReference type="PANTHER" id="PTHR18968:SF13">
    <property type="entry name" value="ACETOLACTATE SYNTHASE CATALYTIC SUBUNIT, MITOCHONDRIAL"/>
    <property type="match status" value="1"/>
</dbReference>
<dbReference type="InterPro" id="IPR012001">
    <property type="entry name" value="Thiamin_PyroP_enz_TPP-bd_dom"/>
</dbReference>
<evidence type="ECO:0000259" key="6">
    <source>
        <dbReference type="Pfam" id="PF02776"/>
    </source>
</evidence>
<dbReference type="GO" id="GO:0009097">
    <property type="term" value="P:isoleucine biosynthetic process"/>
    <property type="evidence" value="ECO:0007669"/>
    <property type="project" value="TreeGrafter"/>
</dbReference>
<evidence type="ECO:0000259" key="4">
    <source>
        <dbReference type="Pfam" id="PF00205"/>
    </source>
</evidence>
<dbReference type="PANTHER" id="PTHR18968">
    <property type="entry name" value="THIAMINE PYROPHOSPHATE ENZYMES"/>
    <property type="match status" value="1"/>
</dbReference>
<dbReference type="GO" id="GO:0009099">
    <property type="term" value="P:L-valine biosynthetic process"/>
    <property type="evidence" value="ECO:0007669"/>
    <property type="project" value="TreeGrafter"/>
</dbReference>
<name>A0A2T1A2E0_9ACTN</name>
<dbReference type="Pfam" id="PF02776">
    <property type="entry name" value="TPP_enzyme_N"/>
    <property type="match status" value="1"/>
</dbReference>
<dbReference type="InterPro" id="IPR012000">
    <property type="entry name" value="Thiamin_PyroP_enz_cen_dom"/>
</dbReference>
<keyword evidence="8" id="KW-1185">Reference proteome</keyword>
<dbReference type="CDD" id="cd00568">
    <property type="entry name" value="TPP_enzymes"/>
    <property type="match status" value="1"/>
</dbReference>
<dbReference type="Pfam" id="PF00205">
    <property type="entry name" value="TPP_enzyme_M"/>
    <property type="match status" value="1"/>
</dbReference>
<organism evidence="7 8">
    <name type="scientific">Antricoccus suffuscus</name>
    <dbReference type="NCBI Taxonomy" id="1629062"/>
    <lineage>
        <taxon>Bacteria</taxon>
        <taxon>Bacillati</taxon>
        <taxon>Actinomycetota</taxon>
        <taxon>Actinomycetes</taxon>
        <taxon>Geodermatophilales</taxon>
        <taxon>Antricoccaceae</taxon>
        <taxon>Antricoccus</taxon>
    </lineage>
</organism>
<evidence type="ECO:0000256" key="2">
    <source>
        <dbReference type="ARBA" id="ARBA00023052"/>
    </source>
</evidence>
<feature type="domain" description="Thiamine pyrophosphate enzyme N-terminal TPP-binding" evidence="6">
    <location>
        <begin position="4"/>
        <end position="108"/>
    </location>
</feature>
<dbReference type="InterPro" id="IPR011766">
    <property type="entry name" value="TPP_enzyme_TPP-bd"/>
</dbReference>
<dbReference type="InterPro" id="IPR029061">
    <property type="entry name" value="THDP-binding"/>
</dbReference>
<dbReference type="InterPro" id="IPR029035">
    <property type="entry name" value="DHS-like_NAD/FAD-binding_dom"/>
</dbReference>
<evidence type="ECO:0000259" key="5">
    <source>
        <dbReference type="Pfam" id="PF02775"/>
    </source>
</evidence>
<dbReference type="GO" id="GO:0003984">
    <property type="term" value="F:acetolactate synthase activity"/>
    <property type="evidence" value="ECO:0007669"/>
    <property type="project" value="TreeGrafter"/>
</dbReference>
<dbReference type="AlphaFoldDB" id="A0A2T1A2E0"/>
<evidence type="ECO:0000256" key="1">
    <source>
        <dbReference type="ARBA" id="ARBA00007812"/>
    </source>
</evidence>
<dbReference type="Gene3D" id="3.40.50.970">
    <property type="match status" value="2"/>
</dbReference>
<proteinExistence type="inferred from homology"/>
<dbReference type="GO" id="GO:0050660">
    <property type="term" value="F:flavin adenine dinucleotide binding"/>
    <property type="evidence" value="ECO:0007669"/>
    <property type="project" value="TreeGrafter"/>
</dbReference>
<evidence type="ECO:0000313" key="7">
    <source>
        <dbReference type="EMBL" id="PRZ42753.1"/>
    </source>
</evidence>
<dbReference type="EMBL" id="PVUE01000004">
    <property type="protein sequence ID" value="PRZ42753.1"/>
    <property type="molecule type" value="Genomic_DNA"/>
</dbReference>
<dbReference type="GO" id="GO:0030976">
    <property type="term" value="F:thiamine pyrophosphate binding"/>
    <property type="evidence" value="ECO:0007669"/>
    <property type="project" value="InterPro"/>
</dbReference>
<dbReference type="Gene3D" id="3.40.50.1220">
    <property type="entry name" value="TPP-binding domain"/>
    <property type="match status" value="1"/>
</dbReference>
<reference evidence="7 8" key="1">
    <citation type="submission" date="2018-03" db="EMBL/GenBank/DDBJ databases">
        <title>Genomic Encyclopedia of Archaeal and Bacterial Type Strains, Phase II (KMG-II): from individual species to whole genera.</title>
        <authorList>
            <person name="Goeker M."/>
        </authorList>
    </citation>
    <scope>NUCLEOTIDE SEQUENCE [LARGE SCALE GENOMIC DNA]</scope>
    <source>
        <strain evidence="7 8">DSM 100065</strain>
    </source>
</reference>
<dbReference type="Proteomes" id="UP000237752">
    <property type="component" value="Unassembled WGS sequence"/>
</dbReference>
<dbReference type="SUPFAM" id="SSF52518">
    <property type="entry name" value="Thiamin diphosphate-binding fold (THDP-binding)"/>
    <property type="match status" value="2"/>
</dbReference>
<feature type="domain" description="Thiamine pyrophosphate enzyme central" evidence="4">
    <location>
        <begin position="192"/>
        <end position="324"/>
    </location>
</feature>
<dbReference type="GO" id="GO:0000287">
    <property type="term" value="F:magnesium ion binding"/>
    <property type="evidence" value="ECO:0007669"/>
    <property type="project" value="InterPro"/>
</dbReference>
<dbReference type="InterPro" id="IPR045229">
    <property type="entry name" value="TPP_enz"/>
</dbReference>
<dbReference type="Pfam" id="PF02775">
    <property type="entry name" value="TPP_enzyme_C"/>
    <property type="match status" value="1"/>
</dbReference>
<feature type="domain" description="Thiamine pyrophosphate enzyme TPP-binding" evidence="5">
    <location>
        <begin position="387"/>
        <end position="526"/>
    </location>
</feature>
<comment type="caution">
    <text evidence="7">The sequence shown here is derived from an EMBL/GenBank/DDBJ whole genome shotgun (WGS) entry which is preliminary data.</text>
</comment>
<dbReference type="NCBIfam" id="NF005470">
    <property type="entry name" value="PRK07064.1"/>
    <property type="match status" value="1"/>
</dbReference>
<dbReference type="RefSeq" id="WP_170110987.1">
    <property type="nucleotide sequence ID" value="NZ_PVUE01000004.1"/>
</dbReference>
<evidence type="ECO:0000256" key="3">
    <source>
        <dbReference type="RuleBase" id="RU362132"/>
    </source>
</evidence>
<accession>A0A2T1A2E0</accession>
<keyword evidence="2 3" id="KW-0786">Thiamine pyrophosphate</keyword>
<evidence type="ECO:0000313" key="8">
    <source>
        <dbReference type="Proteomes" id="UP000237752"/>
    </source>
</evidence>
<comment type="similarity">
    <text evidence="1 3">Belongs to the TPP enzyme family.</text>
</comment>
<dbReference type="SUPFAM" id="SSF52467">
    <property type="entry name" value="DHS-like NAD/FAD-binding domain"/>
    <property type="match status" value="1"/>
</dbReference>